<dbReference type="AlphaFoldDB" id="A0A151P1A4"/>
<dbReference type="PROSITE" id="PS50106">
    <property type="entry name" value="PDZ"/>
    <property type="match status" value="1"/>
</dbReference>
<dbReference type="eggNOG" id="ENOG502QS7Y">
    <property type="taxonomic scope" value="Eukaryota"/>
</dbReference>
<keyword evidence="2" id="KW-0539">Nucleus</keyword>
<evidence type="ECO:0000256" key="3">
    <source>
        <dbReference type="SAM" id="MobiDB-lite"/>
    </source>
</evidence>
<feature type="region of interest" description="Disordered" evidence="3">
    <location>
        <begin position="262"/>
        <end position="281"/>
    </location>
</feature>
<dbReference type="PANTHER" id="PTHR23348:SF42">
    <property type="entry name" value="PERIAXIN"/>
    <property type="match status" value="1"/>
</dbReference>
<reference evidence="5 6" key="1">
    <citation type="journal article" date="2012" name="Genome Biol.">
        <title>Sequencing three crocodilian genomes to illuminate the evolution of archosaurs and amniotes.</title>
        <authorList>
            <person name="St John J.A."/>
            <person name="Braun E.L."/>
            <person name="Isberg S.R."/>
            <person name="Miles L.G."/>
            <person name="Chong A.Y."/>
            <person name="Gongora J."/>
            <person name="Dalzell P."/>
            <person name="Moran C."/>
            <person name="Bed'hom B."/>
            <person name="Abzhanov A."/>
            <person name="Burgess S.C."/>
            <person name="Cooksey A.M."/>
            <person name="Castoe T.A."/>
            <person name="Crawford N.G."/>
            <person name="Densmore L.D."/>
            <person name="Drew J.C."/>
            <person name="Edwards S.V."/>
            <person name="Faircloth B.C."/>
            <person name="Fujita M.K."/>
            <person name="Greenwold M.J."/>
            <person name="Hoffmann F.G."/>
            <person name="Howard J.M."/>
            <person name="Iguchi T."/>
            <person name="Janes D.E."/>
            <person name="Khan S.Y."/>
            <person name="Kohno S."/>
            <person name="de Koning A.J."/>
            <person name="Lance S.L."/>
            <person name="McCarthy F.M."/>
            <person name="McCormack J.E."/>
            <person name="Merchant M.E."/>
            <person name="Peterson D.G."/>
            <person name="Pollock D.D."/>
            <person name="Pourmand N."/>
            <person name="Raney B.J."/>
            <person name="Roessler K.A."/>
            <person name="Sanford J.R."/>
            <person name="Sawyer R.H."/>
            <person name="Schmidt C.J."/>
            <person name="Triplett E.W."/>
            <person name="Tuberville T.D."/>
            <person name="Venegas-Anaya M."/>
            <person name="Howard J.T."/>
            <person name="Jarvis E.D."/>
            <person name="Guillette L.J.Jr."/>
            <person name="Glenn T.C."/>
            <person name="Green R.E."/>
            <person name="Ray D.A."/>
        </authorList>
    </citation>
    <scope>NUCLEOTIDE SEQUENCE [LARGE SCALE GENOMIC DNA]</scope>
    <source>
        <strain evidence="5">KSC_2009_1</strain>
    </source>
</reference>
<dbReference type="SMART" id="SM00228">
    <property type="entry name" value="PDZ"/>
    <property type="match status" value="1"/>
</dbReference>
<feature type="domain" description="PDZ" evidence="4">
    <location>
        <begin position="119"/>
        <end position="186"/>
    </location>
</feature>
<dbReference type="GO" id="GO:0005634">
    <property type="term" value="C:nucleus"/>
    <property type="evidence" value="ECO:0007669"/>
    <property type="project" value="UniProtKB-SubCell"/>
</dbReference>
<dbReference type="GO" id="GO:0032287">
    <property type="term" value="P:peripheral nervous system myelin maintenance"/>
    <property type="evidence" value="ECO:0007669"/>
    <property type="project" value="TreeGrafter"/>
</dbReference>
<accession>A0A151P1A4</accession>
<gene>
    <name evidence="5" type="primary">PRX</name>
    <name evidence="5" type="ORF">Y1Q_0006634</name>
</gene>
<feature type="compositionally biased region" description="Basic and acidic residues" evidence="3">
    <location>
        <begin position="316"/>
        <end position="325"/>
    </location>
</feature>
<organism evidence="5 6">
    <name type="scientific">Alligator mississippiensis</name>
    <name type="common">American alligator</name>
    <dbReference type="NCBI Taxonomy" id="8496"/>
    <lineage>
        <taxon>Eukaryota</taxon>
        <taxon>Metazoa</taxon>
        <taxon>Chordata</taxon>
        <taxon>Craniata</taxon>
        <taxon>Vertebrata</taxon>
        <taxon>Euteleostomi</taxon>
        <taxon>Archelosauria</taxon>
        <taxon>Archosauria</taxon>
        <taxon>Crocodylia</taxon>
        <taxon>Alligatoridae</taxon>
        <taxon>Alligatorinae</taxon>
        <taxon>Alligator</taxon>
    </lineage>
</organism>
<sequence>MGGCFGKAPAAPRGTLCPLLPGQDRRCFNPAGAKRELPESPNPGPDSGHVLAAGSRSRGAAVKDRGPSAPPLCPGEPDSAWRAAQKAKLHAELVQVLQRRAQAVSAMEPAAAAAPELVEVILETEPEAGVRGIGLSGGGKQGLFVAQLLEGSPAAKALNLREGDQLLSARVSFENVRYEDALRILQCAEPYQVSFCLKRTVPSAHVGSGPGGLELKGPKAKVAKLSVKSLAPASRKAMAAVAAVDVAPVDVEFSLPKFSRLRKGKGAAEAGPEPAATMEPARRKLKFPRLKVKEAAGAKVPEPARTKAPAPAGLKAEAERKEPPKFKAPQVELGLPGAPGLAAALPEPEGAEKQLKVPQLELALPKAEVPEPVPEHRAGLALPAVDVALPSVDVALKLPKAEVPPPAAGAFRIQLPKLGLAAETEVPEGQGRAPGLQAPKVELALPAGKVLEPEGPPKPGLALPSLAVGVRPVDVELPLPKGKVEPAPEPAKLEFPDVTVQVPKLGLPQLGGRAQEGAAERESPKLKAKGPKIKLPSFGLSLREPKAEAEPGAAEGKARLPALKMPSIDIVVPRAADVELPPAPDVRLPTAKLEMPGPEGPEVKFKLPQVSLPKLELAGKVELEPEPEPGALELLAGKIGMPKLDLSVPGLQPVGVELPAAPELGIAVPEPRVEVALRSAKGPERAVEVAPARLSFPSVKVPSLEIDLPHVAGVEYREAVVPEPPSLPLRVPKVDLALGRETAEVEGPDASVQLPAVKLPAVEIVAPTLPGLDIEPGSRNRSRAPRGPS</sequence>
<dbReference type="GO" id="GO:0043484">
    <property type="term" value="P:regulation of RNA splicing"/>
    <property type="evidence" value="ECO:0007669"/>
    <property type="project" value="TreeGrafter"/>
</dbReference>
<evidence type="ECO:0000313" key="6">
    <source>
        <dbReference type="Proteomes" id="UP000050525"/>
    </source>
</evidence>
<dbReference type="Proteomes" id="UP000050525">
    <property type="component" value="Unassembled WGS sequence"/>
</dbReference>
<feature type="compositionally biased region" description="Basic and acidic residues" evidence="3">
    <location>
        <begin position="23"/>
        <end position="38"/>
    </location>
</feature>
<dbReference type="GO" id="GO:0005737">
    <property type="term" value="C:cytoplasm"/>
    <property type="evidence" value="ECO:0007669"/>
    <property type="project" value="TreeGrafter"/>
</dbReference>
<dbReference type="SUPFAM" id="SSF50156">
    <property type="entry name" value="PDZ domain-like"/>
    <property type="match status" value="1"/>
</dbReference>
<evidence type="ECO:0000313" key="5">
    <source>
        <dbReference type="EMBL" id="KYO42868.1"/>
    </source>
</evidence>
<feature type="region of interest" description="Disordered" evidence="3">
    <location>
        <begin position="294"/>
        <end position="325"/>
    </location>
</feature>
<keyword evidence="6" id="KW-1185">Reference proteome</keyword>
<feature type="compositionally biased region" description="Low complexity" evidence="3">
    <location>
        <begin position="267"/>
        <end position="279"/>
    </location>
</feature>
<evidence type="ECO:0000259" key="4">
    <source>
        <dbReference type="PROSITE" id="PS50106"/>
    </source>
</evidence>
<dbReference type="PANTHER" id="PTHR23348">
    <property type="entry name" value="PERIAXIN/AHNAK"/>
    <property type="match status" value="1"/>
</dbReference>
<feature type="compositionally biased region" description="Basic residues" evidence="3">
    <location>
        <begin position="780"/>
        <end position="789"/>
    </location>
</feature>
<evidence type="ECO:0000256" key="2">
    <source>
        <dbReference type="ARBA" id="ARBA00023242"/>
    </source>
</evidence>
<feature type="region of interest" description="Disordered" evidence="3">
    <location>
        <begin position="508"/>
        <end position="530"/>
    </location>
</feature>
<dbReference type="InterPro" id="IPR001478">
    <property type="entry name" value="PDZ"/>
</dbReference>
<dbReference type="CDD" id="cd00136">
    <property type="entry name" value="PDZ_canonical"/>
    <property type="match status" value="1"/>
</dbReference>
<dbReference type="InterPro" id="IPR052082">
    <property type="entry name" value="Myelin_sheath_structural"/>
</dbReference>
<name>A0A151P1A4_ALLMI</name>
<protein>
    <submittedName>
        <fullName evidence="5">Periaxin</fullName>
    </submittedName>
</protein>
<comment type="subcellular location">
    <subcellularLocation>
        <location evidence="1">Nucleus</location>
    </subcellularLocation>
</comment>
<feature type="region of interest" description="Disordered" evidence="3">
    <location>
        <begin position="770"/>
        <end position="789"/>
    </location>
</feature>
<proteinExistence type="predicted"/>
<dbReference type="STRING" id="8496.A0A151P1A4"/>
<dbReference type="Pfam" id="PF00595">
    <property type="entry name" value="PDZ"/>
    <property type="match status" value="1"/>
</dbReference>
<feature type="region of interest" description="Disordered" evidence="3">
    <location>
        <begin position="1"/>
        <end position="79"/>
    </location>
</feature>
<evidence type="ECO:0000256" key="1">
    <source>
        <dbReference type="ARBA" id="ARBA00004123"/>
    </source>
</evidence>
<dbReference type="InterPro" id="IPR036034">
    <property type="entry name" value="PDZ_sf"/>
</dbReference>
<comment type="caution">
    <text evidence="5">The sequence shown here is derived from an EMBL/GenBank/DDBJ whole genome shotgun (WGS) entry which is preliminary data.</text>
</comment>
<dbReference type="EMBL" id="AKHW03001340">
    <property type="protein sequence ID" value="KYO42868.1"/>
    <property type="molecule type" value="Genomic_DNA"/>
</dbReference>
<dbReference type="Gene3D" id="2.30.42.10">
    <property type="match status" value="1"/>
</dbReference>